<evidence type="ECO:0000313" key="8">
    <source>
        <dbReference type="Proteomes" id="UP000663865"/>
    </source>
</evidence>
<feature type="coiled-coil region" evidence="1">
    <location>
        <begin position="310"/>
        <end position="414"/>
    </location>
</feature>
<evidence type="ECO:0000313" key="6">
    <source>
        <dbReference type="EMBL" id="CAF3605366.1"/>
    </source>
</evidence>
<dbReference type="PANTHER" id="PTHR16275">
    <property type="entry name" value="COILED-COIL DOMAIN-CONTAINING PROTEIN 40"/>
    <property type="match status" value="1"/>
</dbReference>
<dbReference type="EMBL" id="CAJNYU010002985">
    <property type="protein sequence ID" value="CAF3617752.1"/>
    <property type="molecule type" value="Genomic_DNA"/>
</dbReference>
<feature type="coiled-coil region" evidence="1">
    <location>
        <begin position="655"/>
        <end position="743"/>
    </location>
</feature>
<feature type="compositionally biased region" description="Acidic residues" evidence="2">
    <location>
        <begin position="1"/>
        <end position="10"/>
    </location>
</feature>
<dbReference type="Proteomes" id="UP000663872">
    <property type="component" value="Unassembled WGS sequence"/>
</dbReference>
<dbReference type="EMBL" id="CAJNYV010003721">
    <property type="protein sequence ID" value="CAF3605366.1"/>
    <property type="molecule type" value="Genomic_DNA"/>
</dbReference>
<organism evidence="6 8">
    <name type="scientific">Rotaria socialis</name>
    <dbReference type="NCBI Taxonomy" id="392032"/>
    <lineage>
        <taxon>Eukaryota</taxon>
        <taxon>Metazoa</taxon>
        <taxon>Spiralia</taxon>
        <taxon>Gnathifera</taxon>
        <taxon>Rotifera</taxon>
        <taxon>Eurotatoria</taxon>
        <taxon>Bdelloidea</taxon>
        <taxon>Philodinida</taxon>
        <taxon>Philodinidae</taxon>
        <taxon>Rotaria</taxon>
    </lineage>
</organism>
<protein>
    <recommendedName>
        <fullName evidence="9">Coiled-coil domain-containing protein 40</fullName>
    </recommendedName>
</protein>
<evidence type="ECO:0000313" key="5">
    <source>
        <dbReference type="EMBL" id="CAF3445699.1"/>
    </source>
</evidence>
<feature type="region of interest" description="Disordered" evidence="2">
    <location>
        <begin position="1"/>
        <end position="25"/>
    </location>
</feature>
<dbReference type="OrthoDB" id="188741at2759"/>
<feature type="coiled-coil region" evidence="1">
    <location>
        <begin position="567"/>
        <end position="629"/>
    </location>
</feature>
<evidence type="ECO:0000313" key="7">
    <source>
        <dbReference type="EMBL" id="CAF3617752.1"/>
    </source>
</evidence>
<dbReference type="EMBL" id="CAJNXB010005783">
    <property type="protein sequence ID" value="CAF3445699.1"/>
    <property type="molecule type" value="Genomic_DNA"/>
</dbReference>
<dbReference type="Proteomes" id="UP000663865">
    <property type="component" value="Unassembled WGS sequence"/>
</dbReference>
<dbReference type="PANTHER" id="PTHR16275:SF8">
    <property type="entry name" value="COILED-COIL DOMAIN-CONTAINING PROTEIN 40"/>
    <property type="match status" value="1"/>
</dbReference>
<sequence length="931" mass="109969">MSQYDDDNDVVGDGPGLPGVSFTDNTTANITDYPMHYADPNSAIDGAQELQDALTEDEQSLVVLDPSHPLMVRYQEALKKHLLSREEKLATQLREADNELKKIREKRESLGVTLYNMQQELARHQMLLEKEHDHFGEINQDRQRIDQDLKQMKDKHLKKKDEHDSQMRQTLETQKERDVLQRRLHYMNKAKNDIRGDLSTMRRATEKVDTEVTKLEADKRVQDLFVDRLVQQVDSLREQISMYEYQLKVQMEETKNIKHTLVEARLEAETLDLETKQLMQNWNSCLIGIRRRDEAQSTMAEAVRLQLQRIDTMNTEMESYKRSIVKEQELNEKLTLVLNRTKYEIQNLEKLLQINSEKSETCKQEISTYTKALEETQLMLNRVNNEKAEKQHELNILQREIERENQDRVKLEDEIYQQVQDQMTAEKAAEYSSKLRFKLKEATREIERNLSKVENDIARARLEKTYLITNIRQLDSQAKEYHEQIVEKNQIITRSEQEIKRRVLLIEQKQNQIDLMNKRLENLKEKAGGIELGPLELEVLNLQKSIAQVGREIFDLEQTWLKGQNELVHLTTEKDALEKETDSMKLKHTILMSRKLRTENTITNMETDCTHLKRQIELLRLDLERLNKLIYKEGTAKTALERNNMLSENDFVRELKDAEKDAVHMEGQLADIRIERENLLANLVEAEKQIMFWERKIQLAKEMKSAVDSETGQGEIRAMKSEIHRMQVRYEQLLRQQEKLIRDMETSVSRRETILTRGEFQQKLPQNKAIMQSTVQKKITDLQRKIRETTQQAGELEQQLEEYKMDQQEHVARMTELGGQRDQSTNENSKLDDRIIELSLQKNMMLITLTEKQLRAKYYEQIKEGKYIKVHQTPDALSNARENQINRLRYFETILHGLSERCPQFRRQFVQIQDMLRKRLSDQIARPSSSQ</sequence>
<dbReference type="GO" id="GO:0035082">
    <property type="term" value="P:axoneme assembly"/>
    <property type="evidence" value="ECO:0007669"/>
    <property type="project" value="InterPro"/>
</dbReference>
<dbReference type="AlphaFoldDB" id="A0A818NGL7"/>
<evidence type="ECO:0000256" key="1">
    <source>
        <dbReference type="SAM" id="Coils"/>
    </source>
</evidence>
<evidence type="ECO:0000256" key="2">
    <source>
        <dbReference type="SAM" id="MobiDB-lite"/>
    </source>
</evidence>
<dbReference type="GO" id="GO:0005737">
    <property type="term" value="C:cytoplasm"/>
    <property type="evidence" value="ECO:0007669"/>
    <property type="project" value="TreeGrafter"/>
</dbReference>
<accession>A0A818NGL7</accession>
<comment type="caution">
    <text evidence="6">The sequence shown here is derived from an EMBL/GenBank/DDBJ whole genome shotgun (WGS) entry which is preliminary data.</text>
</comment>
<feature type="coiled-coil region" evidence="1">
    <location>
        <begin position="79"/>
        <end position="113"/>
    </location>
</feature>
<dbReference type="EMBL" id="CAJNYT010000058">
    <property type="protein sequence ID" value="CAF3321028.1"/>
    <property type="molecule type" value="Genomic_DNA"/>
</dbReference>
<proteinExistence type="predicted"/>
<gene>
    <name evidence="7" type="ORF">FME351_LOCUS22771</name>
    <name evidence="3" type="ORF">GRG538_LOCUS2438</name>
    <name evidence="6" type="ORF">KIK155_LOCUS21149</name>
    <name evidence="4" type="ORF">LUA448_LOCUS15301</name>
    <name evidence="5" type="ORF">TIS948_LOCUS31546</name>
</gene>
<evidence type="ECO:0000313" key="3">
    <source>
        <dbReference type="EMBL" id="CAF3321028.1"/>
    </source>
</evidence>
<feature type="coiled-coil region" evidence="1">
    <location>
        <begin position="226"/>
        <end position="281"/>
    </location>
</feature>
<dbReference type="InterPro" id="IPR037386">
    <property type="entry name" value="CCDC40"/>
</dbReference>
<name>A0A818NGL7_9BILA</name>
<evidence type="ECO:0008006" key="9">
    <source>
        <dbReference type="Google" id="ProtNLM"/>
    </source>
</evidence>
<dbReference type="Proteomes" id="UP000663825">
    <property type="component" value="Unassembled WGS sequence"/>
</dbReference>
<dbReference type="Pfam" id="PF08647">
    <property type="entry name" value="BRE1"/>
    <property type="match status" value="1"/>
</dbReference>
<dbReference type="Proteomes" id="UP000663869">
    <property type="component" value="Unassembled WGS sequence"/>
</dbReference>
<dbReference type="EMBL" id="CAJNYD010001874">
    <property type="protein sequence ID" value="CAF3375832.1"/>
    <property type="molecule type" value="Genomic_DNA"/>
</dbReference>
<reference evidence="6" key="1">
    <citation type="submission" date="2021-02" db="EMBL/GenBank/DDBJ databases">
        <authorList>
            <person name="Nowell W R."/>
        </authorList>
    </citation>
    <scope>NUCLEOTIDE SEQUENCE</scope>
</reference>
<keyword evidence="1" id="KW-0175">Coiled coil</keyword>
<dbReference type="Proteomes" id="UP000663833">
    <property type="component" value="Unassembled WGS sequence"/>
</dbReference>
<feature type="coiled-coil region" evidence="1">
    <location>
        <begin position="772"/>
        <end position="813"/>
    </location>
</feature>
<evidence type="ECO:0000313" key="4">
    <source>
        <dbReference type="EMBL" id="CAF3375832.1"/>
    </source>
</evidence>